<proteinExistence type="predicted"/>
<organism evidence="2">
    <name type="scientific">marine metagenome</name>
    <dbReference type="NCBI Taxonomy" id="408172"/>
    <lineage>
        <taxon>unclassified sequences</taxon>
        <taxon>metagenomes</taxon>
        <taxon>ecological metagenomes</taxon>
    </lineage>
</organism>
<sequence>MSSPEQLMLLAVIVLILYFIWYNTR</sequence>
<evidence type="ECO:0000256" key="1">
    <source>
        <dbReference type="SAM" id="Phobius"/>
    </source>
</evidence>
<dbReference type="EMBL" id="UINC01190756">
    <property type="protein sequence ID" value="SVE05061.1"/>
    <property type="molecule type" value="Genomic_DNA"/>
</dbReference>
<name>A0A383ABP6_9ZZZZ</name>
<dbReference type="AlphaFoldDB" id="A0A383ABP6"/>
<gene>
    <name evidence="2" type="ORF">METZ01_LOCUS457915</name>
</gene>
<keyword evidence="1" id="KW-1133">Transmembrane helix</keyword>
<feature type="transmembrane region" description="Helical" evidence="1">
    <location>
        <begin position="6"/>
        <end position="24"/>
    </location>
</feature>
<keyword evidence="1" id="KW-0812">Transmembrane</keyword>
<evidence type="ECO:0000313" key="2">
    <source>
        <dbReference type="EMBL" id="SVE05061.1"/>
    </source>
</evidence>
<reference evidence="2" key="1">
    <citation type="submission" date="2018-05" db="EMBL/GenBank/DDBJ databases">
        <authorList>
            <person name="Lanie J.A."/>
            <person name="Ng W.-L."/>
            <person name="Kazmierczak K.M."/>
            <person name="Andrzejewski T.M."/>
            <person name="Davidsen T.M."/>
            <person name="Wayne K.J."/>
            <person name="Tettelin H."/>
            <person name="Glass J.I."/>
            <person name="Rusch D."/>
            <person name="Podicherti R."/>
            <person name="Tsui H.-C.T."/>
            <person name="Winkler M.E."/>
        </authorList>
    </citation>
    <scope>NUCLEOTIDE SEQUENCE</scope>
</reference>
<keyword evidence="1" id="KW-0472">Membrane</keyword>
<protein>
    <submittedName>
        <fullName evidence="2">Uncharacterized protein</fullName>
    </submittedName>
</protein>
<accession>A0A383ABP6</accession>